<evidence type="ECO:0000256" key="4">
    <source>
        <dbReference type="ARBA" id="ARBA00023125"/>
    </source>
</evidence>
<protein>
    <recommendedName>
        <fullName evidence="8">Zn(2)-C6 fungal-type domain-containing protein</fullName>
    </recommendedName>
</protein>
<comment type="subcellular location">
    <subcellularLocation>
        <location evidence="1">Nucleus</location>
    </subcellularLocation>
</comment>
<keyword evidence="2" id="KW-0479">Metal-binding</keyword>
<dbReference type="CDD" id="cd12148">
    <property type="entry name" value="fungal_TF_MHR"/>
    <property type="match status" value="1"/>
</dbReference>
<feature type="non-terminal residue" evidence="9">
    <location>
        <position position="613"/>
    </location>
</feature>
<organism evidence="9 10">
    <name type="scientific">Aspergillus fijiensis CBS 313.89</name>
    <dbReference type="NCBI Taxonomy" id="1448319"/>
    <lineage>
        <taxon>Eukaryota</taxon>
        <taxon>Fungi</taxon>
        <taxon>Dikarya</taxon>
        <taxon>Ascomycota</taxon>
        <taxon>Pezizomycotina</taxon>
        <taxon>Eurotiomycetes</taxon>
        <taxon>Eurotiomycetidae</taxon>
        <taxon>Eurotiales</taxon>
        <taxon>Aspergillaceae</taxon>
        <taxon>Aspergillus</taxon>
    </lineage>
</organism>
<dbReference type="EMBL" id="KZ824625">
    <property type="protein sequence ID" value="RAK81559.1"/>
    <property type="molecule type" value="Genomic_DNA"/>
</dbReference>
<evidence type="ECO:0000256" key="3">
    <source>
        <dbReference type="ARBA" id="ARBA00023015"/>
    </source>
</evidence>
<feature type="region of interest" description="Disordered" evidence="7">
    <location>
        <begin position="87"/>
        <end position="106"/>
    </location>
</feature>
<reference evidence="9 10" key="1">
    <citation type="submission" date="2018-02" db="EMBL/GenBank/DDBJ databases">
        <title>The genomes of Aspergillus section Nigri reveals drivers in fungal speciation.</title>
        <authorList>
            <consortium name="DOE Joint Genome Institute"/>
            <person name="Vesth T.C."/>
            <person name="Nybo J."/>
            <person name="Theobald S."/>
            <person name="Brandl J."/>
            <person name="Frisvad J.C."/>
            <person name="Nielsen K.F."/>
            <person name="Lyhne E.K."/>
            <person name="Kogle M.E."/>
            <person name="Kuo A."/>
            <person name="Riley R."/>
            <person name="Clum A."/>
            <person name="Nolan M."/>
            <person name="Lipzen A."/>
            <person name="Salamov A."/>
            <person name="Henrissat B."/>
            <person name="Wiebenga A."/>
            <person name="De vries R.P."/>
            <person name="Grigoriev I.V."/>
            <person name="Mortensen U.H."/>
            <person name="Andersen M.R."/>
            <person name="Baker S.E."/>
        </authorList>
    </citation>
    <scope>NUCLEOTIDE SEQUENCE [LARGE SCALE GENOMIC DNA]</scope>
    <source>
        <strain evidence="9 10">CBS 313.89</strain>
    </source>
</reference>
<feature type="non-terminal residue" evidence="9">
    <location>
        <position position="1"/>
    </location>
</feature>
<feature type="region of interest" description="Disordered" evidence="7">
    <location>
        <begin position="55"/>
        <end position="74"/>
    </location>
</feature>
<dbReference type="GO" id="GO:0000981">
    <property type="term" value="F:DNA-binding transcription factor activity, RNA polymerase II-specific"/>
    <property type="evidence" value="ECO:0007669"/>
    <property type="project" value="InterPro"/>
</dbReference>
<dbReference type="CDD" id="cd00067">
    <property type="entry name" value="GAL4"/>
    <property type="match status" value="1"/>
</dbReference>
<feature type="domain" description="Zn(2)-C6 fungal-type" evidence="8">
    <location>
        <begin position="9"/>
        <end position="39"/>
    </location>
</feature>
<dbReference type="InterPro" id="IPR007219">
    <property type="entry name" value="XnlR_reg_dom"/>
</dbReference>
<dbReference type="GO" id="GO:0005634">
    <property type="term" value="C:nucleus"/>
    <property type="evidence" value="ECO:0007669"/>
    <property type="project" value="UniProtKB-SubCell"/>
</dbReference>
<dbReference type="PANTHER" id="PTHR46910">
    <property type="entry name" value="TRANSCRIPTION FACTOR PDR1"/>
    <property type="match status" value="1"/>
</dbReference>
<evidence type="ECO:0000313" key="9">
    <source>
        <dbReference type="EMBL" id="RAK81559.1"/>
    </source>
</evidence>
<dbReference type="GO" id="GO:0008270">
    <property type="term" value="F:zinc ion binding"/>
    <property type="evidence" value="ECO:0007669"/>
    <property type="project" value="InterPro"/>
</dbReference>
<dbReference type="SMART" id="SM00066">
    <property type="entry name" value="GAL4"/>
    <property type="match status" value="1"/>
</dbReference>
<keyword evidence="6" id="KW-0539">Nucleus</keyword>
<evidence type="ECO:0000256" key="6">
    <source>
        <dbReference type="ARBA" id="ARBA00023242"/>
    </source>
</evidence>
<evidence type="ECO:0000313" key="10">
    <source>
        <dbReference type="Proteomes" id="UP000249789"/>
    </source>
</evidence>
<dbReference type="Pfam" id="PF04082">
    <property type="entry name" value="Fungal_trans"/>
    <property type="match status" value="1"/>
</dbReference>
<dbReference type="OrthoDB" id="4116913at2759"/>
<dbReference type="Gene3D" id="4.10.240.10">
    <property type="entry name" value="Zn(2)-C6 fungal-type DNA-binding domain"/>
    <property type="match status" value="1"/>
</dbReference>
<dbReference type="SMART" id="SM00906">
    <property type="entry name" value="Fungal_trans"/>
    <property type="match status" value="1"/>
</dbReference>
<keyword evidence="3" id="KW-0805">Transcription regulation</keyword>
<dbReference type="PROSITE" id="PS50048">
    <property type="entry name" value="ZN2_CY6_FUNGAL_2"/>
    <property type="match status" value="1"/>
</dbReference>
<dbReference type="GeneID" id="63857959"/>
<evidence type="ECO:0000256" key="7">
    <source>
        <dbReference type="SAM" id="MobiDB-lite"/>
    </source>
</evidence>
<keyword evidence="5" id="KW-0804">Transcription</keyword>
<evidence type="ECO:0000256" key="5">
    <source>
        <dbReference type="ARBA" id="ARBA00023163"/>
    </source>
</evidence>
<dbReference type="RefSeq" id="XP_040805569.1">
    <property type="nucleotide sequence ID" value="XM_040940626.1"/>
</dbReference>
<dbReference type="PANTHER" id="PTHR46910:SF37">
    <property type="entry name" value="ZN(II)2CYS6 TRANSCRIPTION FACTOR (EUROFUNG)"/>
    <property type="match status" value="1"/>
</dbReference>
<name>A0A8G1W5T4_9EURO</name>
<dbReference type="Pfam" id="PF00172">
    <property type="entry name" value="Zn_clus"/>
    <property type="match status" value="1"/>
</dbReference>
<gene>
    <name evidence="9" type="ORF">BO72DRAFT_342308</name>
</gene>
<evidence type="ECO:0000259" key="8">
    <source>
        <dbReference type="PROSITE" id="PS50048"/>
    </source>
</evidence>
<accession>A0A8G1W5T4</accession>
<evidence type="ECO:0000256" key="1">
    <source>
        <dbReference type="ARBA" id="ARBA00004123"/>
    </source>
</evidence>
<dbReference type="VEuPathDB" id="FungiDB:BO72DRAFT_342308"/>
<dbReference type="InterPro" id="IPR036864">
    <property type="entry name" value="Zn2-C6_fun-type_DNA-bd_sf"/>
</dbReference>
<dbReference type="InterPro" id="IPR050987">
    <property type="entry name" value="AtrR-like"/>
</dbReference>
<dbReference type="SUPFAM" id="SSF57701">
    <property type="entry name" value="Zn2/Cys6 DNA-binding domain"/>
    <property type="match status" value="1"/>
</dbReference>
<dbReference type="GO" id="GO:0006351">
    <property type="term" value="P:DNA-templated transcription"/>
    <property type="evidence" value="ECO:0007669"/>
    <property type="project" value="InterPro"/>
</dbReference>
<dbReference type="Proteomes" id="UP000249789">
    <property type="component" value="Unassembled WGS sequence"/>
</dbReference>
<proteinExistence type="predicted"/>
<dbReference type="GO" id="GO:0003677">
    <property type="term" value="F:DNA binding"/>
    <property type="evidence" value="ECO:0007669"/>
    <property type="project" value="UniProtKB-KW"/>
</dbReference>
<evidence type="ECO:0000256" key="2">
    <source>
        <dbReference type="ARBA" id="ARBA00022723"/>
    </source>
</evidence>
<dbReference type="InterPro" id="IPR001138">
    <property type="entry name" value="Zn2Cys6_DnaBD"/>
</dbReference>
<dbReference type="AlphaFoldDB" id="A0A8G1W5T4"/>
<sequence length="613" mass="67628">RSGKHTPRACDSCYKRKIKCDAALPRCNYCSHHNLLCTFTRPGRKVAGQQLANKASPSVVQGLQGQSSPSLLGTDSTPMILSCMIENETSSPSPQDTSDSSLLRNDRSLDNPPVGLHFAGRRQPPLTLIWGVPTFSPEAKHWVQCTTGQTMAFAKVYDEGAPGERLVCLDAEIIRIRSQTTDICSLPRQALIESVLQAYQSSHLRSRYPVVEPTLFRTTIASAYNQDRLTLDTRNASSRACVCACLALIPLILEDYHALSLAECDAFATKAKCLMGEALNGSPSLECLQAAVMLSLHGMLTRSLQTAIYFNTIAARLVFMLGGHITDHEIGASSPDSDQRAASHARNLFWLCYLTDKDLAFRCGQPPAIEDSQCDLTLPPNYTQNVYPTVGLSTHDLPDTIIFPFDIRLAMIKSKIFANIYSASSLRKSQYAIEQSIREIEQNLGNWRNSIPPCWQPPPVGLMTEHAFTLRPPPNILLTWLEYYQCACMLHLVRGHYGTSVSMHHVNGGSLLLSNLAVSVEASRRILRHLEFAVSLQSSDASWIATFSVPLASMVVFWSILQDPSNASAPDDVQLLLSASGYLATCHRTLGLPAPILQHFTSMSHYIGEFYRL</sequence>
<keyword evidence="10" id="KW-1185">Reference proteome</keyword>
<keyword evidence="4" id="KW-0238">DNA-binding</keyword>
<feature type="compositionally biased region" description="Low complexity" evidence="7">
    <location>
        <begin position="89"/>
        <end position="103"/>
    </location>
</feature>